<protein>
    <submittedName>
        <fullName evidence="1">Uncharacterized protein</fullName>
    </submittedName>
</protein>
<dbReference type="EMBL" id="JALBWM010000131">
    <property type="protein sequence ID" value="MCO1336394.1"/>
    <property type="molecule type" value="Genomic_DNA"/>
</dbReference>
<organism evidence="1 2">
    <name type="scientific">Microbulbifer okhotskensis</name>
    <dbReference type="NCBI Taxonomy" id="2926617"/>
    <lineage>
        <taxon>Bacteria</taxon>
        <taxon>Pseudomonadati</taxon>
        <taxon>Pseudomonadota</taxon>
        <taxon>Gammaproteobacteria</taxon>
        <taxon>Cellvibrionales</taxon>
        <taxon>Microbulbiferaceae</taxon>
        <taxon>Microbulbifer</taxon>
    </lineage>
</organism>
<gene>
    <name evidence="1" type="ORF">MO867_18840</name>
</gene>
<dbReference type="AlphaFoldDB" id="A0A9X2EQ46"/>
<evidence type="ECO:0000313" key="1">
    <source>
        <dbReference type="EMBL" id="MCO1336394.1"/>
    </source>
</evidence>
<sequence length="194" mass="22083">MRVRYGQLQTAMIRKGYRFFDEGDFNLNLIGIRSSDRNANSFNDRFAVAWRFQDIPHCLSFSATTDPGNFWREKPANVNGTAILVPGQYPGLWQLGLHQGKYRALVQRRPARVYRDNNQDSIINMDSPIDDGLFGINCHRASATHTSRRVDRWSAGCQVLADPFEFALLISLCDVAAEKWGTTFTYTLLEEGDL</sequence>
<comment type="caution">
    <text evidence="1">The sequence shown here is derived from an EMBL/GenBank/DDBJ whole genome shotgun (WGS) entry which is preliminary data.</text>
</comment>
<name>A0A9X2EQ46_9GAMM</name>
<reference evidence="1" key="1">
    <citation type="journal article" date="2022" name="Arch. Microbiol.">
        <title>Microbulbifer okhotskensis sp. nov., isolated from a deep bottom sediment of the Okhotsk Sea.</title>
        <authorList>
            <person name="Romanenko L."/>
            <person name="Kurilenko V."/>
            <person name="Otstavnykh N."/>
            <person name="Velansky P."/>
            <person name="Isaeva M."/>
            <person name="Mikhailov V."/>
        </authorList>
    </citation>
    <scope>NUCLEOTIDE SEQUENCE</scope>
    <source>
        <strain evidence="1">OS29</strain>
    </source>
</reference>
<evidence type="ECO:0000313" key="2">
    <source>
        <dbReference type="Proteomes" id="UP001139028"/>
    </source>
</evidence>
<proteinExistence type="predicted"/>
<keyword evidence="2" id="KW-1185">Reference proteome</keyword>
<dbReference type="Proteomes" id="UP001139028">
    <property type="component" value="Unassembled WGS sequence"/>
</dbReference>
<accession>A0A9X2EQ46</accession>
<dbReference type="RefSeq" id="WP_252472020.1">
    <property type="nucleotide sequence ID" value="NZ_JALBWM010000131.1"/>
</dbReference>